<reference evidence="2 3" key="1">
    <citation type="submission" date="2024-04" db="EMBL/GenBank/DDBJ databases">
        <title>Aurantiacibacter sp. DGU6 16S ribosomal RNA gene Genome sequencing and assembly.</title>
        <authorList>
            <person name="Park S."/>
        </authorList>
    </citation>
    <scope>NUCLEOTIDE SEQUENCE [LARGE SCALE GENOMIC DNA]</scope>
    <source>
        <strain evidence="2 3">DGU6</strain>
    </source>
</reference>
<evidence type="ECO:0000313" key="3">
    <source>
        <dbReference type="Proteomes" id="UP001497045"/>
    </source>
</evidence>
<gene>
    <name evidence="2" type="ORF">AAEO60_07650</name>
</gene>
<dbReference type="RefSeq" id="WP_341673060.1">
    <property type="nucleotide sequence ID" value="NZ_JBBYHV010000001.1"/>
</dbReference>
<evidence type="ECO:0000313" key="2">
    <source>
        <dbReference type="EMBL" id="MEL1250541.1"/>
    </source>
</evidence>
<keyword evidence="1" id="KW-1133">Transmembrane helix</keyword>
<organism evidence="2 3">
    <name type="scientific">Aurantiacibacter gilvus</name>
    <dbReference type="NCBI Taxonomy" id="3139141"/>
    <lineage>
        <taxon>Bacteria</taxon>
        <taxon>Pseudomonadati</taxon>
        <taxon>Pseudomonadota</taxon>
        <taxon>Alphaproteobacteria</taxon>
        <taxon>Sphingomonadales</taxon>
        <taxon>Erythrobacteraceae</taxon>
        <taxon>Aurantiacibacter</taxon>
    </lineage>
</organism>
<keyword evidence="1" id="KW-0812">Transmembrane</keyword>
<comment type="caution">
    <text evidence="2">The sequence shown here is derived from an EMBL/GenBank/DDBJ whole genome shotgun (WGS) entry which is preliminary data.</text>
</comment>
<accession>A0ABU9IED0</accession>
<sequence length="187" mass="21080">MRGPSDPLWERLRAYEVGPPDADFSFVQRLARENRWPESYAAEVMDEYRKFAWLAVRAGHEVTPSDQVDQAWHLHLTYSRDYWQRFCPDVLGCDLHHGPTAGGPVERQRYYDQYAETLKSYEEAFGEAPPPAIWSPAAERFGEQPLAFRVRPSEVIVMKGLPARIVVIVSAVALLAAGFAIGTMVGG</sequence>
<dbReference type="Proteomes" id="UP001497045">
    <property type="component" value="Unassembled WGS sequence"/>
</dbReference>
<name>A0ABU9IED0_9SPHN</name>
<dbReference type="EMBL" id="JBBYHV010000001">
    <property type="protein sequence ID" value="MEL1250541.1"/>
    <property type="molecule type" value="Genomic_DNA"/>
</dbReference>
<keyword evidence="1" id="KW-0472">Membrane</keyword>
<protein>
    <submittedName>
        <fullName evidence="2">Uncharacterized protein</fullName>
    </submittedName>
</protein>
<proteinExistence type="predicted"/>
<feature type="transmembrane region" description="Helical" evidence="1">
    <location>
        <begin position="165"/>
        <end position="185"/>
    </location>
</feature>
<evidence type="ECO:0000256" key="1">
    <source>
        <dbReference type="SAM" id="Phobius"/>
    </source>
</evidence>
<keyword evidence="3" id="KW-1185">Reference proteome</keyword>